<evidence type="ECO:0000256" key="1">
    <source>
        <dbReference type="SAM" id="Phobius"/>
    </source>
</evidence>
<organism evidence="2 3">
    <name type="scientific">Leptidea sinapis</name>
    <dbReference type="NCBI Taxonomy" id="189913"/>
    <lineage>
        <taxon>Eukaryota</taxon>
        <taxon>Metazoa</taxon>
        <taxon>Ecdysozoa</taxon>
        <taxon>Arthropoda</taxon>
        <taxon>Hexapoda</taxon>
        <taxon>Insecta</taxon>
        <taxon>Pterygota</taxon>
        <taxon>Neoptera</taxon>
        <taxon>Endopterygota</taxon>
        <taxon>Lepidoptera</taxon>
        <taxon>Glossata</taxon>
        <taxon>Ditrysia</taxon>
        <taxon>Papilionoidea</taxon>
        <taxon>Pieridae</taxon>
        <taxon>Dismorphiinae</taxon>
        <taxon>Leptidea</taxon>
    </lineage>
</organism>
<keyword evidence="1" id="KW-0472">Membrane</keyword>
<dbReference type="EMBL" id="FZQP02000593">
    <property type="protein sequence ID" value="VVC89657.1"/>
    <property type="molecule type" value="Genomic_DNA"/>
</dbReference>
<dbReference type="InterPro" id="IPR036259">
    <property type="entry name" value="MFS_trans_sf"/>
</dbReference>
<feature type="transmembrane region" description="Helical" evidence="1">
    <location>
        <begin position="171"/>
        <end position="193"/>
    </location>
</feature>
<accession>A0A5E4PUB4</accession>
<dbReference type="SUPFAM" id="SSF103473">
    <property type="entry name" value="MFS general substrate transporter"/>
    <property type="match status" value="1"/>
</dbReference>
<feature type="transmembrane region" description="Helical" evidence="1">
    <location>
        <begin position="84"/>
        <end position="108"/>
    </location>
</feature>
<feature type="transmembrane region" description="Helical" evidence="1">
    <location>
        <begin position="291"/>
        <end position="313"/>
    </location>
</feature>
<feature type="transmembrane region" description="Helical" evidence="1">
    <location>
        <begin position="128"/>
        <end position="150"/>
    </location>
</feature>
<dbReference type="GO" id="GO:0022857">
    <property type="term" value="F:transmembrane transporter activity"/>
    <property type="evidence" value="ECO:0007669"/>
    <property type="project" value="TreeGrafter"/>
</dbReference>
<dbReference type="AlphaFoldDB" id="A0A5E4PUB4"/>
<dbReference type="GO" id="GO:0016020">
    <property type="term" value="C:membrane"/>
    <property type="evidence" value="ECO:0007669"/>
    <property type="project" value="TreeGrafter"/>
</dbReference>
<feature type="transmembrane region" description="Helical" evidence="1">
    <location>
        <begin position="52"/>
        <end position="72"/>
    </location>
</feature>
<sequence length="356" mass="37790">MRAVSGLVWGAQIRGAVNQILMVILINVPAVSFGLALGWVSLVSGEAGGEGHARAAVVASMSTFAATFLGVPLSAKAITYGRKFAVIATSAGFVVCWSLKLVGGWWMLGGRVAAGLAGASSWVLAPLLARECFGGAWVCQSLTASCLCWFQNHHHFLQLKEMSDRQRRFAFIVGGVAVVGQEVCGVLAIMQYAERLFLLTRDQTEHFAVNSTETAAYAKTADLWLGVHSPSQRAIVLGAVQLVASALSLYLVEKVGRRYRSCALMLVTATASLGNVVEVGILPLVASQCGVVWAVGLAAGFTLAYALFATLAVPETRMRSVEEIYDELCPRVSCGEVTVGEVTIAKCRETVVCTKL</sequence>
<feature type="transmembrane region" description="Helical" evidence="1">
    <location>
        <begin position="20"/>
        <end position="40"/>
    </location>
</feature>
<gene>
    <name evidence="2" type="ORF">LSINAPIS_LOCUS2725</name>
</gene>
<dbReference type="Proteomes" id="UP000324832">
    <property type="component" value="Unassembled WGS sequence"/>
</dbReference>
<dbReference type="PANTHER" id="PTHR48021:SF1">
    <property type="entry name" value="GH07001P-RELATED"/>
    <property type="match status" value="1"/>
</dbReference>
<name>A0A5E4PUB4_9NEOP</name>
<keyword evidence="1" id="KW-1133">Transmembrane helix</keyword>
<dbReference type="InterPro" id="IPR050549">
    <property type="entry name" value="MFS_Trehalose_Transporter"/>
</dbReference>
<keyword evidence="1" id="KW-0812">Transmembrane</keyword>
<protein>
    <submittedName>
        <fullName evidence="2">Uncharacterized protein</fullName>
    </submittedName>
</protein>
<proteinExistence type="predicted"/>
<dbReference type="Gene3D" id="1.20.1250.20">
    <property type="entry name" value="MFS general substrate transporter like domains"/>
    <property type="match status" value="2"/>
</dbReference>
<evidence type="ECO:0000313" key="3">
    <source>
        <dbReference type="Proteomes" id="UP000324832"/>
    </source>
</evidence>
<feature type="transmembrane region" description="Helical" evidence="1">
    <location>
        <begin position="264"/>
        <end position="285"/>
    </location>
</feature>
<keyword evidence="3" id="KW-1185">Reference proteome</keyword>
<feature type="transmembrane region" description="Helical" evidence="1">
    <location>
        <begin position="234"/>
        <end position="252"/>
    </location>
</feature>
<reference evidence="2 3" key="1">
    <citation type="submission" date="2017-07" db="EMBL/GenBank/DDBJ databases">
        <authorList>
            <person name="Talla V."/>
            <person name="Backstrom N."/>
        </authorList>
    </citation>
    <scope>NUCLEOTIDE SEQUENCE [LARGE SCALE GENOMIC DNA]</scope>
</reference>
<dbReference type="PANTHER" id="PTHR48021">
    <property type="match status" value="1"/>
</dbReference>
<evidence type="ECO:0000313" key="2">
    <source>
        <dbReference type="EMBL" id="VVC89657.1"/>
    </source>
</evidence>